<accession>B8C7R5</accession>
<feature type="compositionally biased region" description="Basic and acidic residues" evidence="2">
    <location>
        <begin position="347"/>
        <end position="356"/>
    </location>
</feature>
<proteinExistence type="predicted"/>
<keyword evidence="1" id="KW-0175">Coiled coil</keyword>
<evidence type="ECO:0000256" key="1">
    <source>
        <dbReference type="SAM" id="Coils"/>
    </source>
</evidence>
<dbReference type="AlphaFoldDB" id="B8C7R5"/>
<dbReference type="KEGG" id="tps:THAPSDRAFT_7868"/>
<gene>
    <name evidence="3" type="ORF">THAPSDRAFT_7868</name>
</gene>
<dbReference type="EMBL" id="CM000645">
    <property type="protein sequence ID" value="EED90364.1"/>
    <property type="molecule type" value="Genomic_DNA"/>
</dbReference>
<dbReference type="Proteomes" id="UP000001449">
    <property type="component" value="Chromosome 9"/>
</dbReference>
<dbReference type="RefSeq" id="XP_002292389.1">
    <property type="nucleotide sequence ID" value="XM_002292353.1"/>
</dbReference>
<protein>
    <submittedName>
        <fullName evidence="3">Uncharacterized protein</fullName>
    </submittedName>
</protein>
<reference evidence="3 4" key="1">
    <citation type="journal article" date="2004" name="Science">
        <title>The genome of the diatom Thalassiosira pseudonana: ecology, evolution, and metabolism.</title>
        <authorList>
            <person name="Armbrust E.V."/>
            <person name="Berges J.A."/>
            <person name="Bowler C."/>
            <person name="Green B.R."/>
            <person name="Martinez D."/>
            <person name="Putnam N.H."/>
            <person name="Zhou S."/>
            <person name="Allen A.E."/>
            <person name="Apt K.E."/>
            <person name="Bechner M."/>
            <person name="Brzezinski M.A."/>
            <person name="Chaal B.K."/>
            <person name="Chiovitti A."/>
            <person name="Davis A.K."/>
            <person name="Demarest M.S."/>
            <person name="Detter J.C."/>
            <person name="Glavina T."/>
            <person name="Goodstein D."/>
            <person name="Hadi M.Z."/>
            <person name="Hellsten U."/>
            <person name="Hildebrand M."/>
            <person name="Jenkins B.D."/>
            <person name="Jurka J."/>
            <person name="Kapitonov V.V."/>
            <person name="Kroger N."/>
            <person name="Lau W.W."/>
            <person name="Lane T.W."/>
            <person name="Larimer F.W."/>
            <person name="Lippmeier J.C."/>
            <person name="Lucas S."/>
            <person name="Medina M."/>
            <person name="Montsant A."/>
            <person name="Obornik M."/>
            <person name="Parker M.S."/>
            <person name="Palenik B."/>
            <person name="Pazour G.J."/>
            <person name="Richardson P.M."/>
            <person name="Rynearson T.A."/>
            <person name="Saito M.A."/>
            <person name="Schwartz D.C."/>
            <person name="Thamatrakoln K."/>
            <person name="Valentin K."/>
            <person name="Vardi A."/>
            <person name="Wilkerson F.P."/>
            <person name="Rokhsar D.S."/>
        </authorList>
    </citation>
    <scope>NUCLEOTIDE SEQUENCE [LARGE SCALE GENOMIC DNA]</scope>
    <source>
        <strain evidence="3 4">CCMP1335</strain>
    </source>
</reference>
<keyword evidence="4" id="KW-1185">Reference proteome</keyword>
<feature type="coiled-coil region" evidence="1">
    <location>
        <begin position="399"/>
        <end position="431"/>
    </location>
</feature>
<feature type="region of interest" description="Disordered" evidence="2">
    <location>
        <begin position="299"/>
        <end position="368"/>
    </location>
</feature>
<dbReference type="PaxDb" id="35128-Thaps7868"/>
<dbReference type="HOGENOM" id="CLU_304137_0_0_1"/>
<evidence type="ECO:0000313" key="3">
    <source>
        <dbReference type="EMBL" id="EED90364.1"/>
    </source>
</evidence>
<name>B8C7R5_THAPS</name>
<dbReference type="GeneID" id="7444989"/>
<dbReference type="OMA" id="ELECECY"/>
<sequence>MEFTTKDDVNRACSSFDQSVKKFINKRKKKYAIPQELECECYNCVRHANHVLNTLFYKRASLEYGVKAFEEASVDYIDVIKKIKVNETGSQQRQQQILTRWFKHWLRLRDGFVLLESGERRHPGDDDDVNGSKCRFKSKLNGALRKDGRTRKFKSEKGYTGGGYDEVFDDDVGIKLRLENALVRICRRNQKSREEVWEDLLDYGAESWQTIMDNVNETSSLRMRLNSAQQQFIDQLTVLFESRNEAKIELNKEDKSERLSWGRLDIQRKGNKFIINSAGGSLPIGMSLKDWREMLSLEPAAKQSEHGDKSQKSSTKLKKKKKHVVDDSDTDDETFECSKPPQAVAKKKAEIEKPKPPAEANNDDEDNNGLQVRMREDINIKNSDNVGLNEIRRQEGVSVAQLEQSREQVEMEEEETKLAAYEAEIEEEKAYHINGNEGKQFSQSIVSFQTEWMSYEKREGASITGDKVRALTMDFSMLYLQWMMTGKQLLIMRSAKQTQTLDEKYNILESCREANMLLGNMILDEIHPFLFERLDMATSKKQTTLVLSDLDHSCLRACEEAFEAAHQLVNEQEGISNSDTTTKNEQLWEKGQHFLLRGRARQNLGISFLEQSECEVNADQPRLLLKKALKSFEKALDMAKKLRFNTVASRGELDLNDSRNGTVWESKINLQHLEALQLGTYVCPRYGLSLWKLGRIDDAEEILIQREGITDAMGLAAHKGVERSAIAELMYSVYDSVRVLVDVAVNSLEAISGRDEIRGDKMLQLALRSIGRAIDVVDEIVKFENDNSLEKNVVLKTDDAKAELHAKEKSICGMWEEKKAEALKPTLGPRAEIPKSTLVLADTRGEFQADADNNDLGRIPRSRIILSNDRHTTSRRPKKNNPRRMHEELDNATDSFNAVFVHNESVSGGGLKDVSSSARGDATQYRKWGDEVLEASQRKKYPACCPPLPSNIPLEHRVALQRRYSRILPKDEESKQSQ</sequence>
<reference evidence="3 4" key="2">
    <citation type="journal article" date="2008" name="Nature">
        <title>The Phaeodactylum genome reveals the evolutionary history of diatom genomes.</title>
        <authorList>
            <person name="Bowler C."/>
            <person name="Allen A.E."/>
            <person name="Badger J.H."/>
            <person name="Grimwood J."/>
            <person name="Jabbari K."/>
            <person name="Kuo A."/>
            <person name="Maheswari U."/>
            <person name="Martens C."/>
            <person name="Maumus F."/>
            <person name="Otillar R.P."/>
            <person name="Rayko E."/>
            <person name="Salamov A."/>
            <person name="Vandepoele K."/>
            <person name="Beszteri B."/>
            <person name="Gruber A."/>
            <person name="Heijde M."/>
            <person name="Katinka M."/>
            <person name="Mock T."/>
            <person name="Valentin K."/>
            <person name="Verret F."/>
            <person name="Berges J.A."/>
            <person name="Brownlee C."/>
            <person name="Cadoret J.P."/>
            <person name="Chiovitti A."/>
            <person name="Choi C.J."/>
            <person name="Coesel S."/>
            <person name="De Martino A."/>
            <person name="Detter J.C."/>
            <person name="Durkin C."/>
            <person name="Falciatore A."/>
            <person name="Fournet J."/>
            <person name="Haruta M."/>
            <person name="Huysman M.J."/>
            <person name="Jenkins B.D."/>
            <person name="Jiroutova K."/>
            <person name="Jorgensen R.E."/>
            <person name="Joubert Y."/>
            <person name="Kaplan A."/>
            <person name="Kroger N."/>
            <person name="Kroth P.G."/>
            <person name="La Roche J."/>
            <person name="Lindquist E."/>
            <person name="Lommer M."/>
            <person name="Martin-Jezequel V."/>
            <person name="Lopez P.J."/>
            <person name="Lucas S."/>
            <person name="Mangogna M."/>
            <person name="McGinnis K."/>
            <person name="Medlin L.K."/>
            <person name="Montsant A."/>
            <person name="Oudot-Le Secq M.P."/>
            <person name="Napoli C."/>
            <person name="Obornik M."/>
            <person name="Parker M.S."/>
            <person name="Petit J.L."/>
            <person name="Porcel B.M."/>
            <person name="Poulsen N."/>
            <person name="Robison M."/>
            <person name="Rychlewski L."/>
            <person name="Rynearson T.A."/>
            <person name="Schmutz J."/>
            <person name="Shapiro H."/>
            <person name="Siaut M."/>
            <person name="Stanley M."/>
            <person name="Sussman M.R."/>
            <person name="Taylor A.R."/>
            <person name="Vardi A."/>
            <person name="von Dassow P."/>
            <person name="Vyverman W."/>
            <person name="Willis A."/>
            <person name="Wyrwicz L.S."/>
            <person name="Rokhsar D.S."/>
            <person name="Weissenbach J."/>
            <person name="Armbrust E.V."/>
            <person name="Green B.R."/>
            <person name="Van de Peer Y."/>
            <person name="Grigoriev I.V."/>
        </authorList>
    </citation>
    <scope>NUCLEOTIDE SEQUENCE [LARGE SCALE GENOMIC DNA]</scope>
    <source>
        <strain evidence="3 4">CCMP1335</strain>
    </source>
</reference>
<evidence type="ECO:0000313" key="4">
    <source>
        <dbReference type="Proteomes" id="UP000001449"/>
    </source>
</evidence>
<evidence type="ECO:0000256" key="2">
    <source>
        <dbReference type="SAM" id="MobiDB-lite"/>
    </source>
</evidence>
<dbReference type="InParanoid" id="B8C7R5"/>
<dbReference type="eggNOG" id="ENOG502SRXK">
    <property type="taxonomic scope" value="Eukaryota"/>
</dbReference>
<organism evidence="3 4">
    <name type="scientific">Thalassiosira pseudonana</name>
    <name type="common">Marine diatom</name>
    <name type="synonym">Cyclotella nana</name>
    <dbReference type="NCBI Taxonomy" id="35128"/>
    <lineage>
        <taxon>Eukaryota</taxon>
        <taxon>Sar</taxon>
        <taxon>Stramenopiles</taxon>
        <taxon>Ochrophyta</taxon>
        <taxon>Bacillariophyta</taxon>
        <taxon>Coscinodiscophyceae</taxon>
        <taxon>Thalassiosirophycidae</taxon>
        <taxon>Thalassiosirales</taxon>
        <taxon>Thalassiosiraceae</taxon>
        <taxon>Thalassiosira</taxon>
    </lineage>
</organism>